<dbReference type="KEGG" id="dpu:SU48_09795"/>
<accession>A0A172TAJ5</accession>
<sequence>MAKALEFTPQPPTPQEHLDASVSDSAEALAESLRLLRELHEHGVLDVLVRLVRGGEGLSASALHLLAGESSTTLIKNVVELGKTASALNPDEVRVLGQAVSAGVTEGAKYVAEFNARNRGIGLPELLSLLRDRDVQLALGAVFGVLKGAGRALREAGEE</sequence>
<gene>
    <name evidence="1" type="ORF">SU48_09795</name>
</gene>
<evidence type="ECO:0008006" key="3">
    <source>
        <dbReference type="Google" id="ProtNLM"/>
    </source>
</evidence>
<dbReference type="EMBL" id="CP011387">
    <property type="protein sequence ID" value="ANE44021.1"/>
    <property type="molecule type" value="Genomic_DNA"/>
</dbReference>
<protein>
    <recommendedName>
        <fullName evidence="3">DUF1641 domain-containing protein</fullName>
    </recommendedName>
</protein>
<dbReference type="Proteomes" id="UP000077363">
    <property type="component" value="Chromosome"/>
</dbReference>
<dbReference type="PATRIC" id="fig|1182568.3.peg.2042"/>
<organism evidence="1 2">
    <name type="scientific">Deinococcus puniceus</name>
    <dbReference type="NCBI Taxonomy" id="1182568"/>
    <lineage>
        <taxon>Bacteria</taxon>
        <taxon>Thermotogati</taxon>
        <taxon>Deinococcota</taxon>
        <taxon>Deinococci</taxon>
        <taxon>Deinococcales</taxon>
        <taxon>Deinococcaceae</taxon>
        <taxon>Deinococcus</taxon>
    </lineage>
</organism>
<dbReference type="InterPro" id="IPR012440">
    <property type="entry name" value="DUF1641"/>
</dbReference>
<dbReference type="STRING" id="1182568.SU48_09795"/>
<name>A0A172TAJ5_9DEIO</name>
<keyword evidence="2" id="KW-1185">Reference proteome</keyword>
<evidence type="ECO:0000313" key="1">
    <source>
        <dbReference type="EMBL" id="ANE44021.1"/>
    </source>
</evidence>
<proteinExistence type="predicted"/>
<dbReference type="AlphaFoldDB" id="A0A172TAJ5"/>
<reference evidence="1 2" key="1">
    <citation type="submission" date="2015-01" db="EMBL/GenBank/DDBJ databases">
        <title>Deinococcus puniceus/DY1/ whole genome sequencing.</title>
        <authorList>
            <person name="Kim M.K."/>
            <person name="Srinivasan S."/>
            <person name="Lee J.-J."/>
        </authorList>
    </citation>
    <scope>NUCLEOTIDE SEQUENCE [LARGE SCALE GENOMIC DNA]</scope>
    <source>
        <strain evidence="1 2">DY1</strain>
    </source>
</reference>
<dbReference type="Pfam" id="PF07849">
    <property type="entry name" value="DUF1641"/>
    <property type="match status" value="1"/>
</dbReference>
<dbReference type="RefSeq" id="WP_064015098.1">
    <property type="nucleotide sequence ID" value="NZ_CP011387.1"/>
</dbReference>
<dbReference type="PANTHER" id="PTHR38433">
    <property type="match status" value="1"/>
</dbReference>
<dbReference type="PANTHER" id="PTHR38433:SF1">
    <property type="entry name" value="DUF1641 DOMAIN-CONTAINING PROTEIN"/>
    <property type="match status" value="1"/>
</dbReference>
<evidence type="ECO:0000313" key="2">
    <source>
        <dbReference type="Proteomes" id="UP000077363"/>
    </source>
</evidence>